<dbReference type="GO" id="GO:0005886">
    <property type="term" value="C:plasma membrane"/>
    <property type="evidence" value="ECO:0007669"/>
    <property type="project" value="TreeGrafter"/>
</dbReference>
<feature type="binding site" evidence="17">
    <location>
        <position position="865"/>
    </location>
    <ligand>
        <name>chloride</name>
        <dbReference type="ChEBI" id="CHEBI:17996"/>
        <label>1</label>
    </ligand>
</feature>
<comment type="caution">
    <text evidence="25">The sequence shown here is derived from an EMBL/GenBank/DDBJ whole genome shotgun (WGS) entry which is preliminary data.</text>
</comment>
<dbReference type="GO" id="GO:0008241">
    <property type="term" value="F:peptidyl-dipeptidase activity"/>
    <property type="evidence" value="ECO:0007669"/>
    <property type="project" value="UniProtKB-EC"/>
</dbReference>
<dbReference type="InterPro" id="IPR003148">
    <property type="entry name" value="RCK_N"/>
</dbReference>
<dbReference type="GO" id="GO:0034220">
    <property type="term" value="P:monoatomic ion transmembrane transport"/>
    <property type="evidence" value="ECO:0007669"/>
    <property type="project" value="UniProtKB-KW"/>
</dbReference>
<comment type="cofactor">
    <cofactor evidence="1">
        <name>Zn(2+)</name>
        <dbReference type="ChEBI" id="CHEBI:29105"/>
    </cofactor>
</comment>
<dbReference type="InterPro" id="IPR036397">
    <property type="entry name" value="RNaseH_sf"/>
</dbReference>
<evidence type="ECO:0000256" key="6">
    <source>
        <dbReference type="ARBA" id="ARBA00022729"/>
    </source>
</evidence>
<evidence type="ECO:0000256" key="1">
    <source>
        <dbReference type="ARBA" id="ARBA00001947"/>
    </source>
</evidence>
<dbReference type="SUPFAM" id="SSF55486">
    <property type="entry name" value="Metalloproteases ('zincins'), catalytic domain"/>
    <property type="match status" value="3"/>
</dbReference>
<dbReference type="Pfam" id="PF00665">
    <property type="entry name" value="rve"/>
    <property type="match status" value="1"/>
</dbReference>
<dbReference type="SUPFAM" id="SSF53098">
    <property type="entry name" value="Ribonuclease H-like"/>
    <property type="match status" value="1"/>
</dbReference>
<feature type="active site" description="Proton acceptor 2" evidence="16">
    <location>
        <position position="1313"/>
    </location>
</feature>
<evidence type="ECO:0000256" key="15">
    <source>
        <dbReference type="PIRSR" id="PIRSR601548-10"/>
    </source>
</evidence>
<keyword evidence="7 23" id="KW-0378">Hydrolase</keyword>
<evidence type="ECO:0000256" key="22">
    <source>
        <dbReference type="PROSITE-ProRule" id="PRU01355"/>
    </source>
</evidence>
<dbReference type="GO" id="GO:0008237">
    <property type="term" value="F:metallopeptidase activity"/>
    <property type="evidence" value="ECO:0007669"/>
    <property type="project" value="UniProtKB-KW"/>
</dbReference>
<feature type="binding site" evidence="21">
    <location>
        <position position="726"/>
    </location>
    <ligand>
        <name>Zn(2+)</name>
        <dbReference type="ChEBI" id="CHEBI:29105"/>
        <label>2</label>
        <note>catalytic</note>
    </ligand>
</feature>
<evidence type="ECO:0000256" key="8">
    <source>
        <dbReference type="ARBA" id="ARBA00022833"/>
    </source>
</evidence>
<dbReference type="Gene3D" id="1.10.1370.30">
    <property type="match status" value="2"/>
</dbReference>
<comment type="caution">
    <text evidence="22">Lacks conserved residue(s) required for the propagation of feature annotation.</text>
</comment>
<keyword evidence="5 18" id="KW-0479">Metal-binding</keyword>
<evidence type="ECO:0000256" key="20">
    <source>
        <dbReference type="PIRSR" id="PIRSR601548-6"/>
    </source>
</evidence>
<evidence type="ECO:0000313" key="25">
    <source>
        <dbReference type="EMBL" id="VDI82885.1"/>
    </source>
</evidence>
<dbReference type="Gene3D" id="3.30.420.10">
    <property type="entry name" value="Ribonuclease H-like superfamily/Ribonuclease H"/>
    <property type="match status" value="1"/>
</dbReference>
<feature type="binding site" evidence="18">
    <location>
        <position position="726"/>
    </location>
    <ligand>
        <name>Zn(2+)</name>
        <dbReference type="ChEBI" id="CHEBI:29105"/>
        <label>1</label>
        <note>catalytic</note>
    </ligand>
</feature>
<evidence type="ECO:0000256" key="11">
    <source>
        <dbReference type="ARBA" id="ARBA00023180"/>
    </source>
</evidence>
<evidence type="ECO:0000256" key="14">
    <source>
        <dbReference type="PIRSR" id="PIRSR601548-1"/>
    </source>
</evidence>
<keyword evidence="25" id="KW-0813">Transport</keyword>
<feature type="active site" description="Proton donor 1" evidence="14">
    <location>
        <position position="856"/>
    </location>
</feature>
<keyword evidence="10 19" id="KW-1015">Disulfide bond</keyword>
<dbReference type="PANTHER" id="PTHR10514">
    <property type="entry name" value="ANGIOTENSIN-CONVERTING ENZYME"/>
    <property type="match status" value="1"/>
</dbReference>
<dbReference type="InterPro" id="IPR003929">
    <property type="entry name" value="K_chnl_BK_asu"/>
</dbReference>
<feature type="disulfide bond" evidence="22">
    <location>
        <begin position="1281"/>
        <end position="1299"/>
    </location>
</feature>
<dbReference type="InterPro" id="IPR012337">
    <property type="entry name" value="RNaseH-like_sf"/>
</dbReference>
<feature type="binding site" evidence="18">
    <location>
        <position position="754"/>
    </location>
    <ligand>
        <name>Zn(2+)</name>
        <dbReference type="ChEBI" id="CHEBI:29105"/>
        <label>1</label>
        <note>catalytic</note>
    </ligand>
</feature>
<evidence type="ECO:0000256" key="12">
    <source>
        <dbReference type="ARBA" id="ARBA00036868"/>
    </source>
</evidence>
<evidence type="ECO:0000259" key="24">
    <source>
        <dbReference type="PROSITE" id="PS51201"/>
    </source>
</evidence>
<dbReference type="PROSITE" id="PS52011">
    <property type="entry name" value="PEPTIDASE_M2"/>
    <property type="match status" value="2"/>
</dbReference>
<feature type="active site" description="Proton donor 2" evidence="20">
    <location>
        <position position="856"/>
    </location>
</feature>
<comment type="similarity">
    <text evidence="2 22 23">Belongs to the peptidase M2 family.</text>
</comment>
<feature type="active site" description="Proton acceptor 2" evidence="20">
    <location>
        <position position="727"/>
    </location>
</feature>
<dbReference type="SUPFAM" id="SSF81324">
    <property type="entry name" value="Voltage-gated potassium channels"/>
    <property type="match status" value="1"/>
</dbReference>
<feature type="glycosylation site" description="N-linked (GlcNAc...) asparagine; partial" evidence="15">
    <location>
        <position position="929"/>
    </location>
</feature>
<feature type="binding site" evidence="18">
    <location>
        <position position="730"/>
    </location>
    <ligand>
        <name>Zn(2+)</name>
        <dbReference type="ChEBI" id="CHEBI:29105"/>
        <label>1</label>
        <note>catalytic</note>
    </ligand>
</feature>
<dbReference type="Pfam" id="PF07885">
    <property type="entry name" value="Ion_trans_2"/>
    <property type="match status" value="1"/>
</dbReference>
<keyword evidence="3 23" id="KW-0121">Carboxypeptidase</keyword>
<dbReference type="InterPro" id="IPR001548">
    <property type="entry name" value="Peptidase_M2"/>
</dbReference>
<keyword evidence="26" id="KW-1185">Reference proteome</keyword>
<evidence type="ECO:0000313" key="26">
    <source>
        <dbReference type="Proteomes" id="UP000596742"/>
    </source>
</evidence>
<evidence type="ECO:0000256" key="4">
    <source>
        <dbReference type="ARBA" id="ARBA00022670"/>
    </source>
</evidence>
<dbReference type="InterPro" id="IPR013099">
    <property type="entry name" value="K_chnl_dom"/>
</dbReference>
<protein>
    <recommendedName>
        <fullName evidence="13 23">Angiotensin-converting enzyme</fullName>
        <ecNumber evidence="23">3.4.-.-</ecNumber>
    </recommendedName>
</protein>
<comment type="catalytic activity">
    <reaction evidence="12">
        <text>Release of a C-terminal dipeptide, oligopeptide-|-Xaa-Yaa, when Xaa is not Pro, and Yaa is neither Asp nor Glu. Thus, conversion of angiotensin I to angiotensin II, with increase in vasoconstrictor activity, but no action on angiotensin II.</text>
        <dbReference type="EC" id="3.4.15.1"/>
    </reaction>
</comment>
<dbReference type="FunFam" id="1.10.1370.30:FF:000004">
    <property type="entry name" value="Angiotensin-converting enzyme"/>
    <property type="match status" value="1"/>
</dbReference>
<keyword evidence="4 23" id="KW-0645">Protease</keyword>
<dbReference type="OrthoDB" id="10029630at2759"/>
<dbReference type="PRINTS" id="PR00791">
    <property type="entry name" value="PEPDIPTASEA"/>
</dbReference>
<evidence type="ECO:0000256" key="18">
    <source>
        <dbReference type="PIRSR" id="PIRSR601548-3"/>
    </source>
</evidence>
<evidence type="ECO:0000256" key="2">
    <source>
        <dbReference type="ARBA" id="ARBA00008139"/>
    </source>
</evidence>
<dbReference type="GO" id="GO:0015074">
    <property type="term" value="P:DNA integration"/>
    <property type="evidence" value="ECO:0007669"/>
    <property type="project" value="InterPro"/>
</dbReference>
<name>A0A8B6HPL2_MYTGA</name>
<dbReference type="Gene3D" id="1.10.287.70">
    <property type="match status" value="1"/>
</dbReference>
<dbReference type="GO" id="GO:0046872">
    <property type="term" value="F:metal ion binding"/>
    <property type="evidence" value="ECO:0007669"/>
    <property type="project" value="UniProtKB-KW"/>
</dbReference>
<evidence type="ECO:0000256" key="10">
    <source>
        <dbReference type="ARBA" id="ARBA00023157"/>
    </source>
</evidence>
<dbReference type="EC" id="3.4.-.-" evidence="23"/>
<keyword evidence="25" id="KW-0406">Ion transport</keyword>
<dbReference type="Gene3D" id="3.40.50.720">
    <property type="entry name" value="NAD(P)-binding Rossmann-like Domain"/>
    <property type="match status" value="2"/>
</dbReference>
<dbReference type="PROSITE" id="PS51201">
    <property type="entry name" value="RCK_N"/>
    <property type="match status" value="1"/>
</dbReference>
<dbReference type="Pfam" id="PF03493">
    <property type="entry name" value="BK_channel_a"/>
    <property type="match status" value="1"/>
</dbReference>
<dbReference type="Proteomes" id="UP000596742">
    <property type="component" value="Unassembled WGS sequence"/>
</dbReference>
<evidence type="ECO:0000256" key="9">
    <source>
        <dbReference type="ARBA" id="ARBA00023049"/>
    </source>
</evidence>
<evidence type="ECO:0000256" key="7">
    <source>
        <dbReference type="ARBA" id="ARBA00022801"/>
    </source>
</evidence>
<feature type="binding site" evidence="21">
    <location>
        <position position="754"/>
    </location>
    <ligand>
        <name>Zn(2+)</name>
        <dbReference type="ChEBI" id="CHEBI:29105"/>
        <label>2</label>
        <note>catalytic</note>
    </ligand>
</feature>
<dbReference type="GO" id="GO:0003676">
    <property type="term" value="F:nucleic acid binding"/>
    <property type="evidence" value="ECO:0007669"/>
    <property type="project" value="InterPro"/>
</dbReference>
<keyword evidence="6" id="KW-0732">Signal</keyword>
<dbReference type="CDD" id="cd06461">
    <property type="entry name" value="M2_ACE"/>
    <property type="match status" value="2"/>
</dbReference>
<dbReference type="FunFam" id="3.40.50.720:FF:000011">
    <property type="entry name" value="Potassium channel subfamily T member 1"/>
    <property type="match status" value="1"/>
</dbReference>
<sequence>MFESVYFVIVTFSTVGYGDISPDTWLGQLFMMFMICFAFAFVPRQIEGITSVWRERKKTGGEYSRNDALGHRHVVVFSSHLTADNVMDFLLEFYAHPKLEEHVVVFVSSDEKDSNLQVILKDPKWVNRVVYIQGSALKDIDLKRCRIQEADACFILSPSLCQNREEADEHSILRSWAVKDFAPDCRQYIQLFKTEYKIHVTFAEHVVCADEFKYALLANNCLYPGLSTLVTLLLHTTTEKIGTDYKEQWQQVYGRHAGNQVYHIQISKSVFFRSYIHKSFTEASKDAHKRFGVCLVAVLDITKLDPRLQLNPGPEYKLKDTDYCFYIGEFKEEYSKICHDVSSTPHLQKTDNDKSRKNLDHISEVLEKLLQHELEEENAEEESVFNNTITFQWGQEIARRVRNNSEKTNSNNSQEDLQTDINVNVINSQVDTHSQTDSALPKVLQIYSDMGQEEFTTGSPPTTLYVGNRRTMCHILKNPRQKCCLKWGEDCEHCSYKNAKDSRWKNQLIIMSASQACGGIHNFLVPLRSHYISMHLLSPIVLLLENDPEDLFLETICEFPMVYWMKGKITNIDHLLLAGIHKSSHFVIVNKESFGELEETMVDSQTIVAVQTILKLFPHTNIITELSQATNIRFMQFQANNEYNRYVSRMEKNYTALRMFQTAEEFFTSLGLKPMPQEFWDKSIIEKPADREIVCHASAWDFYNRKDFRIKMCTAVNMEDLITIHHEMGHIQYFLQYKDKPVTFRDGANPGFHEAVGDVLALSVATPKHLQKINLLDTVENDKESDINFLMKMALEKIAFLPFGYLMDQWRWSVFSGETTPDEYNQKWWDLRCKYQGISPPIERTVEDFDPGAKYHIPGNTPYIRYFISFVVQFQFQKALCDSAGHSGPLHTCDIYRSKEAGDKLGAMLRLGSSKPWPEAMMAITGQPNMDATPIIDYFTPLIDWLKEQNKGDNPGWSETCSITKLPPTIGKEAEDWLTQYEKQATVAYNKAYNAEWAYTSNITDQTKAAYTRSQVELAHFEKQMYTSASQYDWQTFYNTTQKRLFKAITNIGTSALSDMNQLEQLKGLLSDMSGIYGNGKVCLSDDVCLKLEPDLYKILAESTDYDKLLAVWKGWRDACRVMKPKYVEYISISNKAIRELGYKDYGDYWRSHYDVPTFEEDLENLLKQLQPLYQNLHTYVRSKLMAVYGEDKFPESGHIPAHLLGNMWGQHWNNIYHLLVPFKNKEDIDVTQAMRDQGYTPKKMFKVAEEFFTSLGLEKMPATFWNDTIMVNPPGVEMVCHASAWDFYNQKDFRIKMCTTVTMENLFVIHHEMGHIQYFLQYKNQPVKFREGANNGFHEAIGDVMALSVSTPEHLHKINLLDKVENDEDSKKRSKPLSKDITAEVFWTQLPEITRVTELKEENPKWGPRKISEMVKGVTERMIKKYIQLYFFDQETKQVYRRSESLNVGHRRCVTKSELIQIIKKNHETDHRKNDTIYETIRHAVFPVGRETIKILFKNEITCTSCNAAVELPKTTRTRRPIPATYPNSRWQIDLKKMPCYKGFNYVCNILDCYSRFAFGCATKTKTAKEIADVVLKYIYLYGAPNFATPVEEQFQFHKALCDAAGHTGPLHRCDIYRSKEAGKLLSDMLKLGSSVSWPEAMEKLTGQRKMDVGPILDYFKPLQDWLEKQNYNQRPGWSPACPVDDQMANKAHLVTYVIVRWTGNEGT</sequence>
<accession>A0A8B6HPL2</accession>
<reference evidence="25" key="1">
    <citation type="submission" date="2018-11" db="EMBL/GenBank/DDBJ databases">
        <authorList>
            <person name="Alioto T."/>
            <person name="Alioto T."/>
        </authorList>
    </citation>
    <scope>NUCLEOTIDE SEQUENCE</scope>
</reference>
<feature type="disulfide bond" evidence="19 22">
    <location>
        <begin position="695"/>
        <end position="713"/>
    </location>
</feature>
<dbReference type="EMBL" id="UYJE01010411">
    <property type="protein sequence ID" value="VDI82885.1"/>
    <property type="molecule type" value="Genomic_DNA"/>
</dbReference>
<evidence type="ECO:0000256" key="17">
    <source>
        <dbReference type="PIRSR" id="PIRSR601548-2"/>
    </source>
</evidence>
<dbReference type="GO" id="GO:0006508">
    <property type="term" value="P:proteolysis"/>
    <property type="evidence" value="ECO:0007669"/>
    <property type="project" value="UniProtKB-KW"/>
</dbReference>
<dbReference type="Pfam" id="PF01401">
    <property type="entry name" value="Peptidase_M2"/>
    <property type="match status" value="3"/>
</dbReference>
<dbReference type="InterPro" id="IPR001584">
    <property type="entry name" value="Integrase_cat-core"/>
</dbReference>
<keyword evidence="9 23" id="KW-0482">Metalloprotease</keyword>
<dbReference type="GO" id="GO:0006813">
    <property type="term" value="P:potassium ion transport"/>
    <property type="evidence" value="ECO:0007669"/>
    <property type="project" value="InterPro"/>
</dbReference>
<evidence type="ECO:0000256" key="16">
    <source>
        <dbReference type="PIRSR" id="PIRSR601548-11"/>
    </source>
</evidence>
<keyword evidence="8 18" id="KW-0862">Zinc</keyword>
<keyword evidence="25" id="KW-0407">Ion channel</keyword>
<gene>
    <name evidence="25" type="ORF">MGAL_10B092546</name>
</gene>
<feature type="disulfide bond" evidence="19">
    <location>
        <begin position="881"/>
        <end position="893"/>
    </location>
</feature>
<dbReference type="Pfam" id="PF22614">
    <property type="entry name" value="Slo-like_RCK"/>
    <property type="match status" value="2"/>
</dbReference>
<dbReference type="PANTHER" id="PTHR10514:SF27">
    <property type="entry name" value="ANGIOTENSIN-CONVERTING ENZYME"/>
    <property type="match status" value="1"/>
</dbReference>
<evidence type="ECO:0000256" key="13">
    <source>
        <dbReference type="ARBA" id="ARBA00039858"/>
    </source>
</evidence>
<evidence type="ECO:0000256" key="21">
    <source>
        <dbReference type="PIRSR" id="PIRSR601548-8"/>
    </source>
</evidence>
<evidence type="ECO:0000256" key="23">
    <source>
        <dbReference type="RuleBase" id="RU361144"/>
    </source>
</evidence>
<keyword evidence="11 15" id="KW-0325">Glycoprotein</keyword>
<evidence type="ECO:0000256" key="19">
    <source>
        <dbReference type="PIRSR" id="PIRSR601548-4"/>
    </source>
</evidence>
<dbReference type="FunFam" id="3.40.50.720:FF:000034">
    <property type="entry name" value="Potassium channel subfamily T member 1"/>
    <property type="match status" value="1"/>
</dbReference>
<feature type="domain" description="RCK N-terminal" evidence="24">
    <location>
        <begin position="71"/>
        <end position="207"/>
    </location>
</feature>
<evidence type="ECO:0000256" key="5">
    <source>
        <dbReference type="ARBA" id="ARBA00022723"/>
    </source>
</evidence>
<evidence type="ECO:0000256" key="3">
    <source>
        <dbReference type="ARBA" id="ARBA00022645"/>
    </source>
</evidence>
<dbReference type="GO" id="GO:0004180">
    <property type="term" value="F:carboxypeptidase activity"/>
    <property type="evidence" value="ECO:0007669"/>
    <property type="project" value="UniProtKB-KW"/>
</dbReference>
<feature type="active site" description="Proton acceptor 1" evidence="14">
    <location>
        <position position="727"/>
    </location>
</feature>
<proteinExistence type="inferred from homology"/>
<organism evidence="25 26">
    <name type="scientific">Mytilus galloprovincialis</name>
    <name type="common">Mediterranean mussel</name>
    <dbReference type="NCBI Taxonomy" id="29158"/>
    <lineage>
        <taxon>Eukaryota</taxon>
        <taxon>Metazoa</taxon>
        <taxon>Spiralia</taxon>
        <taxon>Lophotrochozoa</taxon>
        <taxon>Mollusca</taxon>
        <taxon>Bivalvia</taxon>
        <taxon>Autobranchia</taxon>
        <taxon>Pteriomorphia</taxon>
        <taxon>Mytilida</taxon>
        <taxon>Mytiloidea</taxon>
        <taxon>Mytilidae</taxon>
        <taxon>Mytilinae</taxon>
        <taxon>Mytilus</taxon>
    </lineage>
</organism>
<feature type="binding site" evidence="21">
    <location>
        <position position="730"/>
    </location>
    <ligand>
        <name>Zn(2+)</name>
        <dbReference type="ChEBI" id="CHEBI:29105"/>
        <label>2</label>
        <note>catalytic</note>
    </ligand>
</feature>